<proteinExistence type="inferred from homology"/>
<keyword evidence="3 7" id="KW-0812">Transmembrane</keyword>
<comment type="caution">
    <text evidence="9">The sequence shown here is derived from an EMBL/GenBank/DDBJ whole genome shotgun (WGS) entry which is preliminary data.</text>
</comment>
<comment type="subcellular location">
    <subcellularLocation>
        <location evidence="1 7">Membrane</location>
        <topology evidence="1 7">Multi-pass membrane protein</topology>
    </subcellularLocation>
</comment>
<dbReference type="SUPFAM" id="SSF48652">
    <property type="entry name" value="Tetraspanin"/>
    <property type="match status" value="1"/>
</dbReference>
<dbReference type="PRINTS" id="PR00259">
    <property type="entry name" value="TMFOUR"/>
</dbReference>
<feature type="disulfide bond" evidence="6">
    <location>
        <begin position="132"/>
        <end position="165"/>
    </location>
</feature>
<evidence type="ECO:0000256" key="4">
    <source>
        <dbReference type="ARBA" id="ARBA00022989"/>
    </source>
</evidence>
<keyword evidence="5 7" id="KW-0472">Membrane</keyword>
<evidence type="ECO:0000256" key="3">
    <source>
        <dbReference type="ARBA" id="ARBA00022692"/>
    </source>
</evidence>
<dbReference type="PANTHER" id="PTHR19282">
    <property type="entry name" value="TETRASPANIN"/>
    <property type="match status" value="1"/>
</dbReference>
<accession>A0AAE0VLA0</accession>
<gene>
    <name evidence="9" type="ORF">CHS0354_007014</name>
</gene>
<dbReference type="EMBL" id="JAEAOA010000474">
    <property type="protein sequence ID" value="KAK3580982.1"/>
    <property type="molecule type" value="Genomic_DNA"/>
</dbReference>
<dbReference type="GO" id="GO:0016020">
    <property type="term" value="C:membrane"/>
    <property type="evidence" value="ECO:0007669"/>
    <property type="project" value="UniProtKB-SubCell"/>
</dbReference>
<dbReference type="InterPro" id="IPR008952">
    <property type="entry name" value="Tetraspanin_EC2_sf"/>
</dbReference>
<evidence type="ECO:0000256" key="6">
    <source>
        <dbReference type="PIRSR" id="PIRSR002419-1"/>
    </source>
</evidence>
<keyword evidence="10" id="KW-1185">Reference proteome</keyword>
<dbReference type="PIRSF" id="PIRSF002419">
    <property type="entry name" value="Tetraspanin"/>
    <property type="match status" value="1"/>
</dbReference>
<dbReference type="Gene3D" id="1.10.1450.10">
    <property type="entry name" value="Tetraspanin"/>
    <property type="match status" value="1"/>
</dbReference>
<feature type="compositionally biased region" description="Polar residues" evidence="8">
    <location>
        <begin position="212"/>
        <end position="223"/>
    </location>
</feature>
<dbReference type="Proteomes" id="UP001195483">
    <property type="component" value="Unassembled WGS sequence"/>
</dbReference>
<feature type="disulfide bond" evidence="6">
    <location>
        <begin position="133"/>
        <end position="150"/>
    </location>
</feature>
<dbReference type="AlphaFoldDB" id="A0AAE0VLA0"/>
<reference evidence="9" key="3">
    <citation type="submission" date="2023-05" db="EMBL/GenBank/DDBJ databases">
        <authorList>
            <person name="Smith C.H."/>
        </authorList>
    </citation>
    <scope>NUCLEOTIDE SEQUENCE</scope>
    <source>
        <strain evidence="9">CHS0354</strain>
        <tissue evidence="9">Mantle</tissue>
    </source>
</reference>
<dbReference type="Pfam" id="PF00335">
    <property type="entry name" value="Tetraspanin"/>
    <property type="match status" value="1"/>
</dbReference>
<reference evidence="9" key="1">
    <citation type="journal article" date="2021" name="Genome Biol. Evol.">
        <title>A High-Quality Reference Genome for a Parasitic Bivalve with Doubly Uniparental Inheritance (Bivalvia: Unionida).</title>
        <authorList>
            <person name="Smith C.H."/>
        </authorList>
    </citation>
    <scope>NUCLEOTIDE SEQUENCE</scope>
    <source>
        <strain evidence="9">CHS0354</strain>
    </source>
</reference>
<reference evidence="9" key="2">
    <citation type="journal article" date="2021" name="Genome Biol. Evol.">
        <title>Developing a high-quality reference genome for a parasitic bivalve with doubly uniparental inheritance (Bivalvia: Unionida).</title>
        <authorList>
            <person name="Smith C.H."/>
        </authorList>
    </citation>
    <scope>NUCLEOTIDE SEQUENCE</scope>
    <source>
        <strain evidence="9">CHS0354</strain>
        <tissue evidence="9">Mantle</tissue>
    </source>
</reference>
<evidence type="ECO:0000256" key="5">
    <source>
        <dbReference type="ARBA" id="ARBA00023136"/>
    </source>
</evidence>
<comment type="similarity">
    <text evidence="2 7">Belongs to the tetraspanin (TM4SF) family.</text>
</comment>
<organism evidence="9 10">
    <name type="scientific">Potamilus streckersoni</name>
    <dbReference type="NCBI Taxonomy" id="2493646"/>
    <lineage>
        <taxon>Eukaryota</taxon>
        <taxon>Metazoa</taxon>
        <taxon>Spiralia</taxon>
        <taxon>Lophotrochozoa</taxon>
        <taxon>Mollusca</taxon>
        <taxon>Bivalvia</taxon>
        <taxon>Autobranchia</taxon>
        <taxon>Heteroconchia</taxon>
        <taxon>Palaeoheterodonta</taxon>
        <taxon>Unionida</taxon>
        <taxon>Unionoidea</taxon>
        <taxon>Unionidae</taxon>
        <taxon>Ambleminae</taxon>
        <taxon>Lampsilini</taxon>
        <taxon>Potamilus</taxon>
    </lineage>
</organism>
<evidence type="ECO:0000313" key="9">
    <source>
        <dbReference type="EMBL" id="KAK3580982.1"/>
    </source>
</evidence>
<name>A0AAE0VLA0_9BIVA</name>
<feature type="transmembrane region" description="Helical" evidence="7">
    <location>
        <begin position="179"/>
        <end position="202"/>
    </location>
</feature>
<feature type="region of interest" description="Disordered" evidence="8">
    <location>
        <begin position="212"/>
        <end position="239"/>
    </location>
</feature>
<feature type="transmembrane region" description="Helical" evidence="7">
    <location>
        <begin position="12"/>
        <end position="31"/>
    </location>
</feature>
<evidence type="ECO:0000256" key="8">
    <source>
        <dbReference type="SAM" id="MobiDB-lite"/>
    </source>
</evidence>
<sequence length="239" mass="26029">MSALKCVKGAFIIFNLLFLGLGLTAIGYVAWNLTQLPDSSVFLSGRFIFSYSLLGIGFVICIIGLLGCIGGLASSVCCLKAFIAMMTILLFVDIGVAIAGYTEQHQVFDISKHLWNEINDGLRNKIQTDLQCCAFSNITAEFNVKPPPSCYKDNNNASSMYVSSCKDKMEVWVKGNIPIWASIIAVAAFIQILSTTLSCLLLTKIQSSMRVSQAPTTSGQTTSRPRKSWPASKPKSLNF</sequence>
<feature type="transmembrane region" description="Helical" evidence="7">
    <location>
        <begin position="81"/>
        <end position="101"/>
    </location>
</feature>
<evidence type="ECO:0000256" key="7">
    <source>
        <dbReference type="RuleBase" id="RU361218"/>
    </source>
</evidence>
<evidence type="ECO:0000256" key="2">
    <source>
        <dbReference type="ARBA" id="ARBA00006840"/>
    </source>
</evidence>
<evidence type="ECO:0000256" key="1">
    <source>
        <dbReference type="ARBA" id="ARBA00004141"/>
    </source>
</evidence>
<dbReference type="InterPro" id="IPR000301">
    <property type="entry name" value="Tetraspanin_animals"/>
</dbReference>
<dbReference type="InterPro" id="IPR018499">
    <property type="entry name" value="Tetraspanin/Peripherin"/>
</dbReference>
<protein>
    <recommendedName>
        <fullName evidence="7">Tetraspanin</fullName>
    </recommendedName>
</protein>
<keyword evidence="6" id="KW-1015">Disulfide bond</keyword>
<keyword evidence="4 7" id="KW-1133">Transmembrane helix</keyword>
<evidence type="ECO:0000313" key="10">
    <source>
        <dbReference type="Proteomes" id="UP001195483"/>
    </source>
</evidence>
<feature type="transmembrane region" description="Helical" evidence="7">
    <location>
        <begin position="51"/>
        <end position="74"/>
    </location>
</feature>